<dbReference type="Gene3D" id="3.40.190.10">
    <property type="entry name" value="Periplasmic binding protein-like II"/>
    <property type="match status" value="2"/>
</dbReference>
<dbReference type="RefSeq" id="WP_265680145.1">
    <property type="nucleotide sequence ID" value="NZ_CP120863.1"/>
</dbReference>
<name>A0ABY8F2W7_9HYPH</name>
<proteinExistence type="inferred from homology"/>
<dbReference type="Proteomes" id="UP001209803">
    <property type="component" value="Chromosome"/>
</dbReference>
<evidence type="ECO:0000256" key="3">
    <source>
        <dbReference type="ARBA" id="ARBA00023125"/>
    </source>
</evidence>
<dbReference type="PROSITE" id="PS50931">
    <property type="entry name" value="HTH_LYSR"/>
    <property type="match status" value="1"/>
</dbReference>
<dbReference type="InterPro" id="IPR005119">
    <property type="entry name" value="LysR_subst-bd"/>
</dbReference>
<dbReference type="CDD" id="cd08414">
    <property type="entry name" value="PBP2_LTTR_aromatics_like"/>
    <property type="match status" value="1"/>
</dbReference>
<sequence>MQYAAAAEKHGSFRKASLALGVKQSTLSRTIAQMENRLGLILFERTHGGVRLTKVGSEIIRTCRYLVETIDLMESSAASLSRGETGHFTVGFYTSLSAGNLRATLTEFAGKFPRIIFRTVEASRTHLFSDLESGVLDVAVVTGDPEPGEKNAMCLWTERVMAVLPEIHPMVEKKQVHWSDLRDETFLLRSADPGAEFRDILVSKFAQFGAQPRLVVHDASQESIGSLVGARFGISLVTEASIGTRIPGVTYRELRGGNGPSRISYAAHWRGDNHNPALANFIALLEERYPSLAGLD</sequence>
<evidence type="ECO:0000256" key="2">
    <source>
        <dbReference type="ARBA" id="ARBA00023015"/>
    </source>
</evidence>
<dbReference type="PANTHER" id="PTHR30346:SF0">
    <property type="entry name" value="HCA OPERON TRANSCRIPTIONAL ACTIVATOR HCAR"/>
    <property type="match status" value="1"/>
</dbReference>
<dbReference type="InterPro" id="IPR036388">
    <property type="entry name" value="WH-like_DNA-bd_sf"/>
</dbReference>
<evidence type="ECO:0000313" key="6">
    <source>
        <dbReference type="EMBL" id="WFE89828.1"/>
    </source>
</evidence>
<protein>
    <submittedName>
        <fullName evidence="6">LysR family transcriptional regulator</fullName>
    </submittedName>
</protein>
<evidence type="ECO:0000313" key="7">
    <source>
        <dbReference type="Proteomes" id="UP001209803"/>
    </source>
</evidence>
<reference evidence="6 7" key="1">
    <citation type="submission" date="2023-03" db="EMBL/GenBank/DDBJ databases">
        <title>Roseibium porphyridii sp. nov. and Roseibium rhodosorbium sp. nov. isolated from marine algae, Porphyridium cruentum and Rhodosorus marinus, respectively.</title>
        <authorList>
            <person name="Lee M.W."/>
            <person name="Choi B.J."/>
            <person name="Lee J.K."/>
            <person name="Choi D.G."/>
            <person name="Baek J.H."/>
            <person name="Bayburt H."/>
            <person name="Kim J.M."/>
            <person name="Han D.M."/>
            <person name="Kim K.H."/>
            <person name="Jeon C.O."/>
        </authorList>
    </citation>
    <scope>NUCLEOTIDE SEQUENCE [LARGE SCALE GENOMIC DNA]</scope>
    <source>
        <strain evidence="6 7">KMA01</strain>
    </source>
</reference>
<comment type="similarity">
    <text evidence="1">Belongs to the LysR transcriptional regulatory family.</text>
</comment>
<keyword evidence="7" id="KW-1185">Reference proteome</keyword>
<keyword evidence="3" id="KW-0238">DNA-binding</keyword>
<dbReference type="Pfam" id="PF03466">
    <property type="entry name" value="LysR_substrate"/>
    <property type="match status" value="1"/>
</dbReference>
<organism evidence="6 7">
    <name type="scientific">Roseibium porphyridii</name>
    <dbReference type="NCBI Taxonomy" id="2866279"/>
    <lineage>
        <taxon>Bacteria</taxon>
        <taxon>Pseudomonadati</taxon>
        <taxon>Pseudomonadota</taxon>
        <taxon>Alphaproteobacteria</taxon>
        <taxon>Hyphomicrobiales</taxon>
        <taxon>Stappiaceae</taxon>
        <taxon>Roseibium</taxon>
    </lineage>
</organism>
<evidence type="ECO:0000259" key="5">
    <source>
        <dbReference type="PROSITE" id="PS50931"/>
    </source>
</evidence>
<dbReference type="SUPFAM" id="SSF46785">
    <property type="entry name" value="Winged helix' DNA-binding domain"/>
    <property type="match status" value="1"/>
</dbReference>
<accession>A0ABY8F2W7</accession>
<keyword evidence="2" id="KW-0805">Transcription regulation</keyword>
<dbReference type="Gene3D" id="1.10.10.10">
    <property type="entry name" value="Winged helix-like DNA-binding domain superfamily/Winged helix DNA-binding domain"/>
    <property type="match status" value="1"/>
</dbReference>
<keyword evidence="4" id="KW-0804">Transcription</keyword>
<dbReference type="Pfam" id="PF00126">
    <property type="entry name" value="HTH_1"/>
    <property type="match status" value="1"/>
</dbReference>
<dbReference type="PANTHER" id="PTHR30346">
    <property type="entry name" value="TRANSCRIPTIONAL DUAL REGULATOR HCAR-RELATED"/>
    <property type="match status" value="1"/>
</dbReference>
<evidence type="ECO:0000256" key="4">
    <source>
        <dbReference type="ARBA" id="ARBA00023163"/>
    </source>
</evidence>
<dbReference type="InterPro" id="IPR000847">
    <property type="entry name" value="LysR_HTH_N"/>
</dbReference>
<dbReference type="EMBL" id="CP120863">
    <property type="protein sequence ID" value="WFE89828.1"/>
    <property type="molecule type" value="Genomic_DNA"/>
</dbReference>
<dbReference type="SUPFAM" id="SSF53850">
    <property type="entry name" value="Periplasmic binding protein-like II"/>
    <property type="match status" value="1"/>
</dbReference>
<gene>
    <name evidence="6" type="ORF">K1718_00255</name>
</gene>
<evidence type="ECO:0000256" key="1">
    <source>
        <dbReference type="ARBA" id="ARBA00009437"/>
    </source>
</evidence>
<feature type="domain" description="HTH lysR-type" evidence="5">
    <location>
        <begin position="1"/>
        <end position="53"/>
    </location>
</feature>
<dbReference type="InterPro" id="IPR036390">
    <property type="entry name" value="WH_DNA-bd_sf"/>
</dbReference>